<keyword evidence="2" id="KW-1185">Reference proteome</keyword>
<comment type="caution">
    <text evidence="1">The sequence shown here is derived from an EMBL/GenBank/DDBJ whole genome shotgun (WGS) entry which is preliminary data.</text>
</comment>
<sequence>MALAHGGRLQVPIVEYASGDLTEAKFYAGQGSAAEFAVFPYLNHGPFIQALADRFFDKGPLPETLWTAMVWMHAETTFDEIRFFTGMTALEAIIESQLGERRGTIIPKQTFAPLRSAIDQVIDGADGLSKEAMAILKGRIAGINSKSFGEKIDALFDEYGISRADFDGPTIVGLVRLRNEIVHRGTIPGDSSIWPQIILVRELITRILLSEIGFVGHYDCYISERHMRAFPECVPISD</sequence>
<gene>
    <name evidence="1" type="ORF">JP75_20425</name>
</gene>
<dbReference type="EMBL" id="JQGC01000024">
    <property type="protein sequence ID" value="KFL29539.1"/>
    <property type="molecule type" value="Genomic_DNA"/>
</dbReference>
<name>A0A087LY36_9HYPH</name>
<proteinExistence type="predicted"/>
<organism evidence="1 2">
    <name type="scientific">Devosia riboflavina</name>
    <dbReference type="NCBI Taxonomy" id="46914"/>
    <lineage>
        <taxon>Bacteria</taxon>
        <taxon>Pseudomonadati</taxon>
        <taxon>Pseudomonadota</taxon>
        <taxon>Alphaproteobacteria</taxon>
        <taxon>Hyphomicrobiales</taxon>
        <taxon>Devosiaceae</taxon>
        <taxon>Devosia</taxon>
    </lineage>
</organism>
<dbReference type="Proteomes" id="UP000028981">
    <property type="component" value="Unassembled WGS sequence"/>
</dbReference>
<accession>A0A087LY36</accession>
<dbReference type="AlphaFoldDB" id="A0A087LY36"/>
<evidence type="ECO:0000313" key="1">
    <source>
        <dbReference type="EMBL" id="KFL29539.1"/>
    </source>
</evidence>
<evidence type="ECO:0008006" key="3">
    <source>
        <dbReference type="Google" id="ProtNLM"/>
    </source>
</evidence>
<protein>
    <recommendedName>
        <fullName evidence="3">ApeA N-terminal domain-containing protein</fullName>
    </recommendedName>
</protein>
<evidence type="ECO:0000313" key="2">
    <source>
        <dbReference type="Proteomes" id="UP000028981"/>
    </source>
</evidence>
<reference evidence="1 2" key="1">
    <citation type="submission" date="2014-08" db="EMBL/GenBank/DDBJ databases">
        <authorList>
            <person name="Hassan Y.I."/>
            <person name="Lepp D."/>
            <person name="Zhou T."/>
        </authorList>
    </citation>
    <scope>NUCLEOTIDE SEQUENCE [LARGE SCALE GENOMIC DNA]</scope>
    <source>
        <strain evidence="1 2">IFO13584</strain>
    </source>
</reference>